<dbReference type="PROSITE" id="PS01358">
    <property type="entry name" value="ZF_RANBP2_1"/>
    <property type="match status" value="2"/>
</dbReference>
<dbReference type="GO" id="GO:0003729">
    <property type="term" value="F:mRNA binding"/>
    <property type="evidence" value="ECO:0007669"/>
    <property type="project" value="TreeGrafter"/>
</dbReference>
<feature type="region of interest" description="Disordered" evidence="5">
    <location>
        <begin position="62"/>
        <end position="81"/>
    </location>
</feature>
<evidence type="ECO:0000256" key="1">
    <source>
        <dbReference type="ARBA" id="ARBA00022723"/>
    </source>
</evidence>
<feature type="region of interest" description="Disordered" evidence="5">
    <location>
        <begin position="500"/>
        <end position="524"/>
    </location>
</feature>
<dbReference type="RefSeq" id="XP_020096228.1">
    <property type="nucleotide sequence ID" value="XM_020240639.1"/>
</dbReference>
<dbReference type="SMART" id="SM00547">
    <property type="entry name" value="ZnF_RBZ"/>
    <property type="match status" value="3"/>
</dbReference>
<keyword evidence="2 4" id="KW-0863">Zinc-finger</keyword>
<dbReference type="Proteomes" id="UP000515123">
    <property type="component" value="Linkage group 1"/>
</dbReference>
<keyword evidence="7" id="KW-1185">Reference proteome</keyword>
<dbReference type="PROSITE" id="PS50199">
    <property type="entry name" value="ZF_RANBP2_2"/>
    <property type="match status" value="3"/>
</dbReference>
<dbReference type="GO" id="GO:0005737">
    <property type="term" value="C:cytoplasm"/>
    <property type="evidence" value="ECO:0007669"/>
    <property type="project" value="TreeGrafter"/>
</dbReference>
<feature type="domain" description="RanBP2-type" evidence="6">
    <location>
        <begin position="319"/>
        <end position="348"/>
    </location>
</feature>
<dbReference type="PANTHER" id="PTHR23111">
    <property type="entry name" value="ZINC FINGER PROTEIN"/>
    <property type="match status" value="1"/>
</dbReference>
<keyword evidence="1" id="KW-0479">Metal-binding</keyword>
<feature type="domain" description="RanBP2-type" evidence="6">
    <location>
        <begin position="275"/>
        <end position="304"/>
    </location>
</feature>
<evidence type="ECO:0000256" key="2">
    <source>
        <dbReference type="ARBA" id="ARBA00022771"/>
    </source>
</evidence>
<protein>
    <submittedName>
        <fullName evidence="8">Uncharacterized protein LOC109715554</fullName>
    </submittedName>
</protein>
<feature type="compositionally biased region" description="Low complexity" evidence="5">
    <location>
        <begin position="423"/>
        <end position="435"/>
    </location>
</feature>
<organism evidence="7 8">
    <name type="scientific">Ananas comosus</name>
    <name type="common">Pineapple</name>
    <name type="synonym">Ananas ananas</name>
    <dbReference type="NCBI Taxonomy" id="4615"/>
    <lineage>
        <taxon>Eukaryota</taxon>
        <taxon>Viridiplantae</taxon>
        <taxon>Streptophyta</taxon>
        <taxon>Embryophyta</taxon>
        <taxon>Tracheophyta</taxon>
        <taxon>Spermatophyta</taxon>
        <taxon>Magnoliopsida</taxon>
        <taxon>Liliopsida</taxon>
        <taxon>Poales</taxon>
        <taxon>Bromeliaceae</taxon>
        <taxon>Bromelioideae</taxon>
        <taxon>Ananas</taxon>
    </lineage>
</organism>
<gene>
    <name evidence="8" type="primary">LOC109715554</name>
</gene>
<proteinExistence type="predicted"/>
<feature type="domain" description="RanBP2-type" evidence="6">
    <location>
        <begin position="352"/>
        <end position="381"/>
    </location>
</feature>
<evidence type="ECO:0000256" key="4">
    <source>
        <dbReference type="PROSITE-ProRule" id="PRU00322"/>
    </source>
</evidence>
<evidence type="ECO:0000256" key="3">
    <source>
        <dbReference type="ARBA" id="ARBA00022833"/>
    </source>
</evidence>
<reference evidence="8" key="2">
    <citation type="submission" date="2025-08" db="UniProtKB">
        <authorList>
            <consortium name="RefSeq"/>
        </authorList>
    </citation>
    <scope>IDENTIFICATION</scope>
    <source>
        <tissue evidence="8">Leaf</tissue>
    </source>
</reference>
<name>A0A6P5FRU2_ANACO</name>
<dbReference type="PANTHER" id="PTHR23111:SF23">
    <property type="entry name" value="RAN BP2_NZF ZINC FINGER-LIKE SUPERFAMILY PROTEIN"/>
    <property type="match status" value="1"/>
</dbReference>
<evidence type="ECO:0000313" key="7">
    <source>
        <dbReference type="Proteomes" id="UP000515123"/>
    </source>
</evidence>
<feature type="compositionally biased region" description="Acidic residues" evidence="5">
    <location>
        <begin position="514"/>
        <end position="523"/>
    </location>
</feature>
<feature type="compositionally biased region" description="Gly residues" evidence="5">
    <location>
        <begin position="64"/>
        <end position="76"/>
    </location>
</feature>
<feature type="compositionally biased region" description="Acidic residues" evidence="5">
    <location>
        <begin position="436"/>
        <end position="446"/>
    </location>
</feature>
<reference evidence="7" key="1">
    <citation type="journal article" date="2015" name="Nat. Genet.">
        <title>The pineapple genome and the evolution of CAM photosynthesis.</title>
        <authorList>
            <person name="Ming R."/>
            <person name="VanBuren R."/>
            <person name="Wai C.M."/>
            <person name="Tang H."/>
            <person name="Schatz M.C."/>
            <person name="Bowers J.E."/>
            <person name="Lyons E."/>
            <person name="Wang M.L."/>
            <person name="Chen J."/>
            <person name="Biggers E."/>
            <person name="Zhang J."/>
            <person name="Huang L."/>
            <person name="Zhang L."/>
            <person name="Miao W."/>
            <person name="Zhang J."/>
            <person name="Ye Z."/>
            <person name="Miao C."/>
            <person name="Lin Z."/>
            <person name="Wang H."/>
            <person name="Zhou H."/>
            <person name="Yim W.C."/>
            <person name="Priest H.D."/>
            <person name="Zheng C."/>
            <person name="Woodhouse M."/>
            <person name="Edger P.P."/>
            <person name="Guyot R."/>
            <person name="Guo H.B."/>
            <person name="Guo H."/>
            <person name="Zheng G."/>
            <person name="Singh R."/>
            <person name="Sharma A."/>
            <person name="Min X."/>
            <person name="Zheng Y."/>
            <person name="Lee H."/>
            <person name="Gurtowski J."/>
            <person name="Sedlazeck F.J."/>
            <person name="Harkess A."/>
            <person name="McKain M.R."/>
            <person name="Liao Z."/>
            <person name="Fang J."/>
            <person name="Liu J."/>
            <person name="Zhang X."/>
            <person name="Zhang Q."/>
            <person name="Hu W."/>
            <person name="Qin Y."/>
            <person name="Wang K."/>
            <person name="Chen L.Y."/>
            <person name="Shirley N."/>
            <person name="Lin Y.R."/>
            <person name="Liu L.Y."/>
            <person name="Hernandez A.G."/>
            <person name="Wright C.L."/>
            <person name="Bulone V."/>
            <person name="Tuskan G.A."/>
            <person name="Heath K."/>
            <person name="Zee F."/>
            <person name="Moore P.H."/>
            <person name="Sunkar R."/>
            <person name="Leebens-Mack J.H."/>
            <person name="Mockler T."/>
            <person name="Bennetzen J.L."/>
            <person name="Freeling M."/>
            <person name="Sankoff D."/>
            <person name="Paterson A.H."/>
            <person name="Zhu X."/>
            <person name="Yang X."/>
            <person name="Smith J.A."/>
            <person name="Cushman J.C."/>
            <person name="Paull R.E."/>
            <person name="Yu Q."/>
        </authorList>
    </citation>
    <scope>NUCLEOTIDE SEQUENCE [LARGE SCALE GENOMIC DNA]</scope>
    <source>
        <strain evidence="7">cv. F153</strain>
    </source>
</reference>
<evidence type="ECO:0000313" key="8">
    <source>
        <dbReference type="RefSeq" id="XP_020096228.1"/>
    </source>
</evidence>
<dbReference type="Gene3D" id="4.10.1060.10">
    <property type="entry name" value="Zinc finger, RanBP2-type"/>
    <property type="match status" value="3"/>
</dbReference>
<keyword evidence="3" id="KW-0862">Zinc</keyword>
<dbReference type="AlphaFoldDB" id="A0A6P5FRU2"/>
<dbReference type="GeneID" id="109715554"/>
<sequence>MYRRVTAAVTLIPPHALLRGRRRLLSHSPLPSPRLRFVRRELEHLRSPPFEPDQTLEGRRERVVGGGCGGGGGGGGGRRRVEGGREVEVSHPWPEWVELMELLLKKGHLDPAALSPVSPDGAKDSNHIRTACLSFARDRADLIRYLSRKDIYIVVQCGCPSIDRKVVNSGKRLRAHVGIDEGDVCSRCSLRGNCERAYVKAQKKEVGRTIDVMRVLLTYGLDSIMGSVINQSCVNKTVKDSIKKLLKEMVELGFKEFGSGTEKTMVSGQSAIPMKQGDWICPKCNFMNFAKNIKCLHCNGEFQERYKMLHEDQEHLPLKKGDWICKKCNFFNFAKNTKCLQCHEKPTNRLLNLGEWECPSCNYVNFRRNALCLRCNWKRPKALNNQEISGTHLDGQARSKHSPFSFVRESTGSDRQHISPKKSQSLESDSDSWSSMDDDDEDDGNDIDSWKRAMDIDNFPIIGGNSAVSQDPKARLKWKEDVYKRSKGLSERESKVINGVLSCGSRPSSLDLDQTSDDDDDDIASWFASGQENKKLEKLS</sequence>
<dbReference type="SUPFAM" id="SSF90209">
    <property type="entry name" value="Ran binding protein zinc finger-like"/>
    <property type="match status" value="2"/>
</dbReference>
<dbReference type="Pfam" id="PF00641">
    <property type="entry name" value="Zn_ribbon_RanBP"/>
    <property type="match status" value="3"/>
</dbReference>
<evidence type="ECO:0000259" key="6">
    <source>
        <dbReference type="PROSITE" id="PS50199"/>
    </source>
</evidence>
<dbReference type="InterPro" id="IPR001876">
    <property type="entry name" value="Znf_RanBP2"/>
</dbReference>
<dbReference type="InterPro" id="IPR036443">
    <property type="entry name" value="Znf_RanBP2_sf"/>
</dbReference>
<feature type="region of interest" description="Disordered" evidence="5">
    <location>
        <begin position="390"/>
        <end position="449"/>
    </location>
</feature>
<evidence type="ECO:0000256" key="5">
    <source>
        <dbReference type="SAM" id="MobiDB-lite"/>
    </source>
</evidence>
<accession>A0A6P5FRU2</accession>
<dbReference type="OrthoDB" id="448399at2759"/>
<dbReference type="GO" id="GO:0008270">
    <property type="term" value="F:zinc ion binding"/>
    <property type="evidence" value="ECO:0007669"/>
    <property type="project" value="UniProtKB-KW"/>
</dbReference>